<dbReference type="InterPro" id="IPR003838">
    <property type="entry name" value="ABC3_permease_C"/>
</dbReference>
<comment type="caution">
    <text evidence="10">The sequence shown here is derived from an EMBL/GenBank/DDBJ whole genome shotgun (WGS) entry which is preliminary data.</text>
</comment>
<comment type="subcellular location">
    <subcellularLocation>
        <location evidence="1">Cell membrane</location>
        <topology evidence="1">Multi-pass membrane protein</topology>
    </subcellularLocation>
</comment>
<evidence type="ECO:0000259" key="9">
    <source>
        <dbReference type="Pfam" id="PF12704"/>
    </source>
</evidence>
<protein>
    <submittedName>
        <fullName evidence="10">ABC transporter permease</fullName>
    </submittedName>
</protein>
<dbReference type="PROSITE" id="PS51257">
    <property type="entry name" value="PROKAR_LIPOPROTEIN"/>
    <property type="match status" value="1"/>
</dbReference>
<feature type="domain" description="ABC3 transporter permease C-terminal" evidence="8">
    <location>
        <begin position="301"/>
        <end position="432"/>
    </location>
</feature>
<name>A0ABV6GML9_9BACI</name>
<proteinExistence type="inferred from homology"/>
<accession>A0ABV6GML9</accession>
<dbReference type="RefSeq" id="WP_378939670.1">
    <property type="nucleotide sequence ID" value="NZ_JBHLVO010000056.1"/>
</dbReference>
<gene>
    <name evidence="10" type="ORF">ACFFIX_26915</name>
</gene>
<evidence type="ECO:0000313" key="11">
    <source>
        <dbReference type="Proteomes" id="UP001589854"/>
    </source>
</evidence>
<keyword evidence="5 7" id="KW-0472">Membrane</keyword>
<feature type="domain" description="MacB-like periplasmic core" evidence="9">
    <location>
        <begin position="22"/>
        <end position="269"/>
    </location>
</feature>
<keyword evidence="3 7" id="KW-0812">Transmembrane</keyword>
<evidence type="ECO:0000256" key="2">
    <source>
        <dbReference type="ARBA" id="ARBA00022475"/>
    </source>
</evidence>
<organism evidence="10 11">
    <name type="scientific">Metabacillus herbersteinensis</name>
    <dbReference type="NCBI Taxonomy" id="283816"/>
    <lineage>
        <taxon>Bacteria</taxon>
        <taxon>Bacillati</taxon>
        <taxon>Bacillota</taxon>
        <taxon>Bacilli</taxon>
        <taxon>Bacillales</taxon>
        <taxon>Bacillaceae</taxon>
        <taxon>Metabacillus</taxon>
    </lineage>
</organism>
<evidence type="ECO:0000313" key="10">
    <source>
        <dbReference type="EMBL" id="MFC0274937.1"/>
    </source>
</evidence>
<keyword evidence="4 7" id="KW-1133">Transmembrane helix</keyword>
<evidence type="ECO:0000256" key="4">
    <source>
        <dbReference type="ARBA" id="ARBA00022989"/>
    </source>
</evidence>
<keyword evidence="11" id="KW-1185">Reference proteome</keyword>
<evidence type="ECO:0000256" key="6">
    <source>
        <dbReference type="ARBA" id="ARBA00038076"/>
    </source>
</evidence>
<evidence type="ECO:0000259" key="8">
    <source>
        <dbReference type="Pfam" id="PF02687"/>
    </source>
</evidence>
<comment type="similarity">
    <text evidence="6">Belongs to the ABC-4 integral membrane protein family.</text>
</comment>
<reference evidence="10 11" key="1">
    <citation type="submission" date="2024-09" db="EMBL/GenBank/DDBJ databases">
        <authorList>
            <person name="Sun Q."/>
            <person name="Mori K."/>
        </authorList>
    </citation>
    <scope>NUCLEOTIDE SEQUENCE [LARGE SCALE GENOMIC DNA]</scope>
    <source>
        <strain evidence="10 11">CCM 7228</strain>
    </source>
</reference>
<sequence>MKLNDQLKFMRKNMKKNRLRVFMTILATTMGCAFLIVLASVGFGIHKSITEQIMSQQILTEVNVAGKDDGNLGEKEIEELEGTNDVKSVVRRNYIDLPVEVKFEDRIGNSSPVITNMEAELNANLALESGDVPKAENEVIVGHHFAQNLLTEEEQKKYQTEIESQNGEVEPPKGYEGNLIGETISITLTKNVEEDGKEETKTYDFKIVGITEEPSRDWMQDQSIYIDDSMKDEIFSFANVNEGEGSSEEVPYSEVLVYASSIEKVAGVTETLKDKGYMVHSITEELDSVNLFFNVFKAGLIFVGTVAVLIASIGIFNTMTMAVTERTQEIGIMKALGAQPSVIRRLFLMESAYIGIFGSLLGVLISYAISWTSNKVLPLILNGMMGEENGGEPMEFTFSYIPLSLVLIAAGISIGVAMISGLRPAVKATNINVLSALRREL</sequence>
<feature type="transmembrane region" description="Helical" evidence="7">
    <location>
        <begin position="291"/>
        <end position="316"/>
    </location>
</feature>
<feature type="transmembrane region" description="Helical" evidence="7">
    <location>
        <begin position="400"/>
        <end position="422"/>
    </location>
</feature>
<feature type="transmembrane region" description="Helical" evidence="7">
    <location>
        <begin position="351"/>
        <end position="369"/>
    </location>
</feature>
<dbReference type="Pfam" id="PF12704">
    <property type="entry name" value="MacB_PCD"/>
    <property type="match status" value="1"/>
</dbReference>
<dbReference type="InterPro" id="IPR025857">
    <property type="entry name" value="MacB_PCD"/>
</dbReference>
<dbReference type="PANTHER" id="PTHR30572:SF4">
    <property type="entry name" value="ABC TRANSPORTER PERMEASE YTRF"/>
    <property type="match status" value="1"/>
</dbReference>
<keyword evidence="2" id="KW-1003">Cell membrane</keyword>
<dbReference type="PANTHER" id="PTHR30572">
    <property type="entry name" value="MEMBRANE COMPONENT OF TRANSPORTER-RELATED"/>
    <property type="match status" value="1"/>
</dbReference>
<evidence type="ECO:0000256" key="1">
    <source>
        <dbReference type="ARBA" id="ARBA00004651"/>
    </source>
</evidence>
<evidence type="ECO:0000256" key="7">
    <source>
        <dbReference type="SAM" id="Phobius"/>
    </source>
</evidence>
<evidence type="ECO:0000256" key="5">
    <source>
        <dbReference type="ARBA" id="ARBA00023136"/>
    </source>
</evidence>
<dbReference type="InterPro" id="IPR050250">
    <property type="entry name" value="Macrolide_Exporter_MacB"/>
</dbReference>
<feature type="transmembrane region" description="Helical" evidence="7">
    <location>
        <begin position="21"/>
        <end position="45"/>
    </location>
</feature>
<dbReference type="Proteomes" id="UP001589854">
    <property type="component" value="Unassembled WGS sequence"/>
</dbReference>
<evidence type="ECO:0000256" key="3">
    <source>
        <dbReference type="ARBA" id="ARBA00022692"/>
    </source>
</evidence>
<dbReference type="Pfam" id="PF02687">
    <property type="entry name" value="FtsX"/>
    <property type="match status" value="1"/>
</dbReference>
<dbReference type="EMBL" id="JBHLVO010000056">
    <property type="protein sequence ID" value="MFC0274937.1"/>
    <property type="molecule type" value="Genomic_DNA"/>
</dbReference>